<dbReference type="EMBL" id="BIMR01000181">
    <property type="protein sequence ID" value="GCE77189.1"/>
    <property type="molecule type" value="Genomic_DNA"/>
</dbReference>
<feature type="compositionally biased region" description="Basic and acidic residues" evidence="1">
    <location>
        <begin position="34"/>
        <end position="70"/>
    </location>
</feature>
<dbReference type="AlphaFoldDB" id="A0A402DSR6"/>
<organism evidence="2 3">
    <name type="scientific">Cellulomonas biazotea</name>
    <dbReference type="NCBI Taxonomy" id="1709"/>
    <lineage>
        <taxon>Bacteria</taxon>
        <taxon>Bacillati</taxon>
        <taxon>Actinomycetota</taxon>
        <taxon>Actinomycetes</taxon>
        <taxon>Micrococcales</taxon>
        <taxon>Cellulomonadaceae</taxon>
        <taxon>Cellulomonas</taxon>
    </lineage>
</organism>
<gene>
    <name evidence="2" type="ORF">CBZ_22450</name>
</gene>
<name>A0A402DSR6_9CELL</name>
<dbReference type="Proteomes" id="UP000289954">
    <property type="component" value="Unassembled WGS sequence"/>
</dbReference>
<protein>
    <submittedName>
        <fullName evidence="2">Uncharacterized protein</fullName>
    </submittedName>
</protein>
<reference evidence="2 3" key="1">
    <citation type="submission" date="2019-01" db="EMBL/GenBank/DDBJ databases">
        <title>Draft genome sequence of Cellulomonas takizawaensis strain TKZ-21.</title>
        <authorList>
            <person name="Yamamura H."/>
            <person name="Hayashi T."/>
            <person name="Hamada M."/>
            <person name="Serisawa Y."/>
            <person name="Matsuyama K."/>
            <person name="Nakagawa Y."/>
            <person name="Otoguro M."/>
            <person name="Yanagida F."/>
            <person name="Hayakawa M."/>
        </authorList>
    </citation>
    <scope>NUCLEOTIDE SEQUENCE [LARGE SCALE GENOMIC DNA]</scope>
    <source>
        <strain evidence="2 3">NBRC12680</strain>
    </source>
</reference>
<evidence type="ECO:0000256" key="1">
    <source>
        <dbReference type="SAM" id="MobiDB-lite"/>
    </source>
</evidence>
<comment type="caution">
    <text evidence="2">The sequence shown here is derived from an EMBL/GenBank/DDBJ whole genome shotgun (WGS) entry which is preliminary data.</text>
</comment>
<sequence length="100" mass="10818">MRGGRRAREVEPLPGERPLREVDVRVPQAGHHRPPVERDVLGARSGDVREVRPERGDPPVPDQHVDRDGVPEPSGATQQQGVICPVSDVAHAKTAATVAM</sequence>
<evidence type="ECO:0000313" key="3">
    <source>
        <dbReference type="Proteomes" id="UP000289954"/>
    </source>
</evidence>
<evidence type="ECO:0000313" key="2">
    <source>
        <dbReference type="EMBL" id="GCE77189.1"/>
    </source>
</evidence>
<keyword evidence="3" id="KW-1185">Reference proteome</keyword>
<feature type="compositionally biased region" description="Basic and acidic residues" evidence="1">
    <location>
        <begin position="1"/>
        <end position="11"/>
    </location>
</feature>
<proteinExistence type="predicted"/>
<accession>A0A402DSR6</accession>
<feature type="region of interest" description="Disordered" evidence="1">
    <location>
        <begin position="1"/>
        <end position="81"/>
    </location>
</feature>